<feature type="signal peptide" evidence="2">
    <location>
        <begin position="1"/>
        <end position="15"/>
    </location>
</feature>
<evidence type="ECO:0000313" key="4">
    <source>
        <dbReference type="Proteomes" id="UP001385951"/>
    </source>
</evidence>
<keyword evidence="2" id="KW-0732">Signal</keyword>
<protein>
    <submittedName>
        <fullName evidence="3">Uncharacterized protein</fullName>
    </submittedName>
</protein>
<reference evidence="3 4" key="1">
    <citation type="submission" date="2022-09" db="EMBL/GenBank/DDBJ databases">
        <authorList>
            <person name="Palmer J.M."/>
        </authorList>
    </citation>
    <scope>NUCLEOTIDE SEQUENCE [LARGE SCALE GENOMIC DNA]</scope>
    <source>
        <strain evidence="3 4">DSM 7382</strain>
    </source>
</reference>
<evidence type="ECO:0000313" key="3">
    <source>
        <dbReference type="EMBL" id="KAK7684231.1"/>
    </source>
</evidence>
<proteinExistence type="predicted"/>
<feature type="chain" id="PRO_5043833147" evidence="2">
    <location>
        <begin position="16"/>
        <end position="86"/>
    </location>
</feature>
<dbReference type="EMBL" id="JASBNA010000026">
    <property type="protein sequence ID" value="KAK7684231.1"/>
    <property type="molecule type" value="Genomic_DNA"/>
</dbReference>
<feature type="compositionally biased region" description="Polar residues" evidence="1">
    <location>
        <begin position="41"/>
        <end position="50"/>
    </location>
</feature>
<comment type="caution">
    <text evidence="3">The sequence shown here is derived from an EMBL/GenBank/DDBJ whole genome shotgun (WGS) entry which is preliminary data.</text>
</comment>
<organism evidence="3 4">
    <name type="scientific">Cerrena zonata</name>
    <dbReference type="NCBI Taxonomy" id="2478898"/>
    <lineage>
        <taxon>Eukaryota</taxon>
        <taxon>Fungi</taxon>
        <taxon>Dikarya</taxon>
        <taxon>Basidiomycota</taxon>
        <taxon>Agaricomycotina</taxon>
        <taxon>Agaricomycetes</taxon>
        <taxon>Polyporales</taxon>
        <taxon>Cerrenaceae</taxon>
        <taxon>Cerrena</taxon>
    </lineage>
</organism>
<feature type="region of interest" description="Disordered" evidence="1">
    <location>
        <begin position="34"/>
        <end position="86"/>
    </location>
</feature>
<dbReference type="Proteomes" id="UP001385951">
    <property type="component" value="Unassembled WGS sequence"/>
</dbReference>
<gene>
    <name evidence="3" type="ORF">QCA50_012555</name>
</gene>
<sequence>MLVVLGFVPFELLEALDIATFRQWQSDVPYTLQHVSIHPSDPNTTSTDSKGNVREMPAIPPPKFTPNSPEARLSDSPSLVSDLLQE</sequence>
<evidence type="ECO:0000256" key="1">
    <source>
        <dbReference type="SAM" id="MobiDB-lite"/>
    </source>
</evidence>
<feature type="compositionally biased region" description="Low complexity" evidence="1">
    <location>
        <begin position="74"/>
        <end position="86"/>
    </location>
</feature>
<dbReference type="AlphaFoldDB" id="A0AAW0FTW6"/>
<evidence type="ECO:0000256" key="2">
    <source>
        <dbReference type="SAM" id="SignalP"/>
    </source>
</evidence>
<keyword evidence="4" id="KW-1185">Reference proteome</keyword>
<name>A0AAW0FTW6_9APHY</name>
<accession>A0AAW0FTW6</accession>